<dbReference type="EMBL" id="CATQJL010000316">
    <property type="protein sequence ID" value="CAJ0605850.1"/>
    <property type="molecule type" value="Genomic_DNA"/>
</dbReference>
<evidence type="ECO:0000313" key="3">
    <source>
        <dbReference type="Proteomes" id="UP001176961"/>
    </source>
</evidence>
<gene>
    <name evidence="2" type="ORF">CYNAS_LOCUS17833</name>
</gene>
<evidence type="ECO:0000256" key="1">
    <source>
        <dbReference type="SAM" id="MobiDB-lite"/>
    </source>
</evidence>
<name>A0AA36H8S6_CYLNA</name>
<comment type="caution">
    <text evidence="2">The sequence shown here is derived from an EMBL/GenBank/DDBJ whole genome shotgun (WGS) entry which is preliminary data.</text>
</comment>
<accession>A0AA36H8S6</accession>
<proteinExistence type="predicted"/>
<dbReference type="CDD" id="cd00303">
    <property type="entry name" value="retropepsin_like"/>
    <property type="match status" value="1"/>
</dbReference>
<dbReference type="AlphaFoldDB" id="A0AA36H8S6"/>
<feature type="compositionally biased region" description="Basic residues" evidence="1">
    <location>
        <begin position="1"/>
        <end position="11"/>
    </location>
</feature>
<feature type="region of interest" description="Disordered" evidence="1">
    <location>
        <begin position="1"/>
        <end position="24"/>
    </location>
</feature>
<reference evidence="2" key="1">
    <citation type="submission" date="2023-07" db="EMBL/GenBank/DDBJ databases">
        <authorList>
            <consortium name="CYATHOMIX"/>
        </authorList>
    </citation>
    <scope>NUCLEOTIDE SEQUENCE</scope>
    <source>
        <strain evidence="2">N/A</strain>
    </source>
</reference>
<dbReference type="Proteomes" id="UP001176961">
    <property type="component" value="Unassembled WGS sequence"/>
</dbReference>
<dbReference type="Gene3D" id="2.40.70.10">
    <property type="entry name" value="Acid Proteases"/>
    <property type="match status" value="1"/>
</dbReference>
<evidence type="ECO:0000313" key="2">
    <source>
        <dbReference type="EMBL" id="CAJ0605850.1"/>
    </source>
</evidence>
<protein>
    <recommendedName>
        <fullName evidence="4">Peptidase A2 domain-containing protein</fullName>
    </recommendedName>
</protein>
<keyword evidence="3" id="KW-1185">Reference proteome</keyword>
<evidence type="ECO:0008006" key="4">
    <source>
        <dbReference type="Google" id="ProtNLM"/>
    </source>
</evidence>
<dbReference type="InterPro" id="IPR021109">
    <property type="entry name" value="Peptidase_aspartic_dom_sf"/>
</dbReference>
<sequence>MGSPRPPKRSRAQSVSRAEAPSSAEECEFARQVKQTFSQVADDAFVIGREVKTLRDATASAITDAWKDAKAATVTEGYRHDRFKTIDAPVFLVEHNAILAEDSATWHNNAHPKFDVPREVNNVNILALIDTGAVITVTSSSTASLLGVFALFESDIPAALDMAGIPINLIGIAHLRFQIGSFTFNHPVYFTETPCVPESGGSYNIILSNDLLSRLPSWCISYNRRLFTVAGEQINILCSAPTPAPLVDSTVPVRVAETTVLPPQTETFFLVSRIPMPLRWF</sequence>
<dbReference type="SUPFAM" id="SSF50630">
    <property type="entry name" value="Acid proteases"/>
    <property type="match status" value="1"/>
</dbReference>
<organism evidence="2 3">
    <name type="scientific">Cylicocyclus nassatus</name>
    <name type="common">Nematode worm</name>
    <dbReference type="NCBI Taxonomy" id="53992"/>
    <lineage>
        <taxon>Eukaryota</taxon>
        <taxon>Metazoa</taxon>
        <taxon>Ecdysozoa</taxon>
        <taxon>Nematoda</taxon>
        <taxon>Chromadorea</taxon>
        <taxon>Rhabditida</taxon>
        <taxon>Rhabditina</taxon>
        <taxon>Rhabditomorpha</taxon>
        <taxon>Strongyloidea</taxon>
        <taxon>Strongylidae</taxon>
        <taxon>Cylicocyclus</taxon>
    </lineage>
</organism>